<proteinExistence type="predicted"/>
<keyword evidence="2" id="KW-1185">Reference proteome</keyword>
<organism evidence="1 2">
    <name type="scientific">Purpureocillium lilacinum</name>
    <name type="common">Paecilomyces lilacinus</name>
    <dbReference type="NCBI Taxonomy" id="33203"/>
    <lineage>
        <taxon>Eukaryota</taxon>
        <taxon>Fungi</taxon>
        <taxon>Dikarya</taxon>
        <taxon>Ascomycota</taxon>
        <taxon>Pezizomycotina</taxon>
        <taxon>Sordariomycetes</taxon>
        <taxon>Hypocreomycetidae</taxon>
        <taxon>Hypocreales</taxon>
        <taxon>Ophiocordycipitaceae</taxon>
        <taxon>Purpureocillium</taxon>
    </lineage>
</organism>
<sequence>MGANGLYPHHIPLSATEANDPIVGLMKKRLRQLQPATETEDPYIVAVLIALAQRKCQERDQAGPNTTLDKYNRAAELESHAAVEIDAPDSVFETQELFEVHLLALAASQTFCIYKAHFPHSFLARFNNPSKFSPSGPISISYYPVPHLDPKRLRTELYRNIQN</sequence>
<evidence type="ECO:0000313" key="1">
    <source>
        <dbReference type="EMBL" id="KAL3952825.1"/>
    </source>
</evidence>
<accession>A0ACC4D8Y2</accession>
<protein>
    <submittedName>
        <fullName evidence="1">Uncharacterized protein</fullName>
    </submittedName>
</protein>
<dbReference type="Proteomes" id="UP001638806">
    <property type="component" value="Unassembled WGS sequence"/>
</dbReference>
<dbReference type="EMBL" id="JBGNUJ010000012">
    <property type="protein sequence ID" value="KAL3952825.1"/>
    <property type="molecule type" value="Genomic_DNA"/>
</dbReference>
<gene>
    <name evidence="1" type="ORF">ACCO45_012768</name>
</gene>
<comment type="caution">
    <text evidence="1">The sequence shown here is derived from an EMBL/GenBank/DDBJ whole genome shotgun (WGS) entry which is preliminary data.</text>
</comment>
<name>A0ACC4D8Y2_PURLI</name>
<evidence type="ECO:0000313" key="2">
    <source>
        <dbReference type="Proteomes" id="UP001638806"/>
    </source>
</evidence>
<reference evidence="1" key="1">
    <citation type="submission" date="2024-12" db="EMBL/GenBank/DDBJ databases">
        <title>Comparative genomics and development of molecular markers within Purpureocillium lilacinum and among Purpureocillium species.</title>
        <authorList>
            <person name="Yeh Z.-Y."/>
            <person name="Ni N.-T."/>
            <person name="Lo P.-H."/>
            <person name="Mushyakhwo K."/>
            <person name="Lin C.-F."/>
            <person name="Nai Y.-S."/>
        </authorList>
    </citation>
    <scope>NUCLEOTIDE SEQUENCE</scope>
    <source>
        <strain evidence="1">NCHU-NPUST-175</strain>
    </source>
</reference>